<gene>
    <name evidence="4" type="ORF">L6637_22900</name>
    <name evidence="3" type="ORF">L6654_14080</name>
</gene>
<dbReference type="RefSeq" id="WP_237872001.1">
    <property type="nucleotide sequence ID" value="NZ_JAKLTY010000008.1"/>
</dbReference>
<organism evidence="3 6">
    <name type="scientific">Bradyrhizobium zhengyangense</name>
    <dbReference type="NCBI Taxonomy" id="2911009"/>
    <lineage>
        <taxon>Bacteria</taxon>
        <taxon>Pseudomonadati</taxon>
        <taxon>Pseudomonadota</taxon>
        <taxon>Alphaproteobacteria</taxon>
        <taxon>Hyphomicrobiales</taxon>
        <taxon>Nitrobacteraceae</taxon>
        <taxon>Bradyrhizobium</taxon>
    </lineage>
</organism>
<reference evidence="3" key="1">
    <citation type="submission" date="2022-01" db="EMBL/GenBank/DDBJ databases">
        <title>Genome sequnece data of strain Bradyrhizobium sp. nov.</title>
        <authorList>
            <person name="Zhang J."/>
        </authorList>
    </citation>
    <scope>NUCLEOTIDE SEQUENCE</scope>
    <source>
        <strain evidence="4">WYCCWR 12774</strain>
        <strain evidence="3">WYCCWR 13023</strain>
    </source>
</reference>
<evidence type="ECO:0000313" key="5">
    <source>
        <dbReference type="Proteomes" id="UP001139012"/>
    </source>
</evidence>
<evidence type="ECO:0000256" key="1">
    <source>
        <dbReference type="SAM" id="MobiDB-lite"/>
    </source>
</evidence>
<dbReference type="AlphaFoldDB" id="A0A9X1RBQ3"/>
<evidence type="ECO:0000313" key="3">
    <source>
        <dbReference type="EMBL" id="MCG2627759.1"/>
    </source>
</evidence>
<protein>
    <submittedName>
        <fullName evidence="3">Uncharacterized protein</fullName>
    </submittedName>
</protein>
<keyword evidence="2" id="KW-0812">Transmembrane</keyword>
<accession>A0A9X1RBQ3</accession>
<dbReference type="EMBL" id="JAKLUA010000007">
    <property type="protein sequence ID" value="MCG2669818.1"/>
    <property type="molecule type" value="Genomic_DNA"/>
</dbReference>
<dbReference type="Proteomes" id="UP001139054">
    <property type="component" value="Unassembled WGS sequence"/>
</dbReference>
<comment type="caution">
    <text evidence="3">The sequence shown here is derived from an EMBL/GenBank/DDBJ whole genome shotgun (WGS) entry which is preliminary data.</text>
</comment>
<evidence type="ECO:0000313" key="4">
    <source>
        <dbReference type="EMBL" id="MCG2669818.1"/>
    </source>
</evidence>
<keyword evidence="5" id="KW-1185">Reference proteome</keyword>
<evidence type="ECO:0000256" key="2">
    <source>
        <dbReference type="SAM" id="Phobius"/>
    </source>
</evidence>
<sequence length="294" mass="33618">MMPQRRQLPPRQIYPEGSIHPERSYDSTLSRSDVTTKQVRWVRKGSTHPTRSADRPNFLALFWLVEAKRFEGRNFCERMYAAYASRSGYFWRAGICMDLWGIIGGLGVGGLLGTIATQWAIGQREQAARRVAFKKQQLEEFYGPLLAAHKEIRARSELRVKLQNALDGQHSEAMLEAAASGGGAGRDDRINAATDTHVPAILTNIQDEGQTFRDVLMPRYRSMIDIFRDKMWLAEPETRDYFGQLVEFVDVWDKILDNKLPRSVAPAISHTEANLAPFYTHLQEVHDRLRREIS</sequence>
<feature type="region of interest" description="Disordered" evidence="1">
    <location>
        <begin position="1"/>
        <end position="31"/>
    </location>
</feature>
<dbReference type="Proteomes" id="UP001139012">
    <property type="component" value="Unassembled WGS sequence"/>
</dbReference>
<name>A0A9X1RBQ3_9BRAD</name>
<dbReference type="EMBL" id="JAKLTY010000008">
    <property type="protein sequence ID" value="MCG2627759.1"/>
    <property type="molecule type" value="Genomic_DNA"/>
</dbReference>
<keyword evidence="2" id="KW-0472">Membrane</keyword>
<keyword evidence="2" id="KW-1133">Transmembrane helix</keyword>
<feature type="transmembrane region" description="Helical" evidence="2">
    <location>
        <begin position="99"/>
        <end position="121"/>
    </location>
</feature>
<proteinExistence type="predicted"/>
<evidence type="ECO:0000313" key="6">
    <source>
        <dbReference type="Proteomes" id="UP001139054"/>
    </source>
</evidence>